<dbReference type="GO" id="GO:0017128">
    <property type="term" value="F:phospholipid scramblase activity"/>
    <property type="evidence" value="ECO:0007669"/>
    <property type="project" value="InterPro"/>
</dbReference>
<comment type="function">
    <text evidence="2">May mediate accelerated ATP-independent bidirectional transbilayer migration of phospholipids upon binding calcium ions that results in a loss of phospholipid asymmetry in the plasma membrane.</text>
</comment>
<dbReference type="Pfam" id="PF03803">
    <property type="entry name" value="Scramblase"/>
    <property type="match status" value="1"/>
</dbReference>
<proteinExistence type="inferred from homology"/>
<comment type="caution">
    <text evidence="3">The sequence shown here is derived from an EMBL/GenBank/DDBJ whole genome shotgun (WGS) entry which is preliminary data.</text>
</comment>
<dbReference type="Proteomes" id="UP000198287">
    <property type="component" value="Unassembled WGS sequence"/>
</dbReference>
<accession>A0A226CWA9</accession>
<comment type="similarity">
    <text evidence="1 2">Belongs to the phospholipid scramblase family.</text>
</comment>
<sequence>MASYSEVRKDYAKLETYVPFDDSQWPSAHYEEALEVLRGLPKIQIKHGSDLKETNQTSTQFQITEGDNDDNVILIGVQKNGWAMRKPVTILDLGGKEIVKVEFENKTGAGIFKSLVPPKRAMITLLTTGNPIGSVVTKSNWLTNDFEICDEQGNVHFFIKSKEKIFSASEYPVATQDGRLVGKIIRKGITGLDFTVEASPQLAPIIKAIFLGFVMLLDIIMRSRNSLSHVQTVQMQ</sequence>
<evidence type="ECO:0000313" key="4">
    <source>
        <dbReference type="Proteomes" id="UP000198287"/>
    </source>
</evidence>
<evidence type="ECO:0000313" key="3">
    <source>
        <dbReference type="EMBL" id="OXA36797.1"/>
    </source>
</evidence>
<comment type="cofactor">
    <cofactor evidence="2">
        <name>Ca(2+)</name>
        <dbReference type="ChEBI" id="CHEBI:29108"/>
    </cofactor>
</comment>
<protein>
    <recommendedName>
        <fullName evidence="2">Phospholipid scramblase</fullName>
    </recommendedName>
</protein>
<dbReference type="AlphaFoldDB" id="A0A226CWA9"/>
<reference evidence="3 4" key="1">
    <citation type="submission" date="2015-12" db="EMBL/GenBank/DDBJ databases">
        <title>The genome of Folsomia candida.</title>
        <authorList>
            <person name="Faddeeva A."/>
            <person name="Derks M.F."/>
            <person name="Anvar Y."/>
            <person name="Smit S."/>
            <person name="Van Straalen N."/>
            <person name="Roelofs D."/>
        </authorList>
    </citation>
    <scope>NUCLEOTIDE SEQUENCE [LARGE SCALE GENOMIC DNA]</scope>
    <source>
        <strain evidence="3 4">VU population</strain>
        <tissue evidence="3">Whole body</tissue>
    </source>
</reference>
<organism evidence="3 4">
    <name type="scientific">Folsomia candida</name>
    <name type="common">Springtail</name>
    <dbReference type="NCBI Taxonomy" id="158441"/>
    <lineage>
        <taxon>Eukaryota</taxon>
        <taxon>Metazoa</taxon>
        <taxon>Ecdysozoa</taxon>
        <taxon>Arthropoda</taxon>
        <taxon>Hexapoda</taxon>
        <taxon>Collembola</taxon>
        <taxon>Entomobryomorpha</taxon>
        <taxon>Isotomoidea</taxon>
        <taxon>Isotomidae</taxon>
        <taxon>Proisotominae</taxon>
        <taxon>Folsomia</taxon>
    </lineage>
</organism>
<gene>
    <name evidence="3" type="ORF">Fcan01_28431</name>
</gene>
<dbReference type="EMBL" id="LNIX01000072">
    <property type="protein sequence ID" value="OXA36797.1"/>
    <property type="molecule type" value="Genomic_DNA"/>
</dbReference>
<evidence type="ECO:0000256" key="1">
    <source>
        <dbReference type="ARBA" id="ARBA00005350"/>
    </source>
</evidence>
<evidence type="ECO:0000256" key="2">
    <source>
        <dbReference type="RuleBase" id="RU363116"/>
    </source>
</evidence>
<name>A0A226CWA9_FOLCA</name>
<keyword evidence="4" id="KW-1185">Reference proteome</keyword>
<keyword evidence="2" id="KW-0106">Calcium</keyword>
<dbReference type="InterPro" id="IPR005552">
    <property type="entry name" value="Scramblase"/>
</dbReference>
<keyword evidence="2" id="KW-0449">Lipoprotein</keyword>
<keyword evidence="2" id="KW-0564">Palmitate</keyword>